<accession>A0ABQ0A4I6</accession>
<evidence type="ECO:0000256" key="2">
    <source>
        <dbReference type="ARBA" id="ARBA00022763"/>
    </source>
</evidence>
<evidence type="ECO:0000256" key="5">
    <source>
        <dbReference type="ARBA" id="ARBA00023172"/>
    </source>
</evidence>
<dbReference type="PROSITE" id="PS50880">
    <property type="entry name" value="TOPRIM"/>
    <property type="match status" value="1"/>
</dbReference>
<dbReference type="RefSeq" id="WP_233086417.1">
    <property type="nucleotide sequence ID" value="NZ_BAABWN010000001.1"/>
</dbReference>
<keyword evidence="5 7" id="KW-0233">DNA recombination</keyword>
<dbReference type="SUPFAM" id="SSF111304">
    <property type="entry name" value="Recombination protein RecR"/>
    <property type="match status" value="1"/>
</dbReference>
<evidence type="ECO:0000256" key="4">
    <source>
        <dbReference type="ARBA" id="ARBA00022833"/>
    </source>
</evidence>
<dbReference type="Gene3D" id="3.40.1360.10">
    <property type="match status" value="1"/>
</dbReference>
<dbReference type="Gene3D" id="6.10.250.240">
    <property type="match status" value="1"/>
</dbReference>
<dbReference type="PANTHER" id="PTHR30446">
    <property type="entry name" value="RECOMBINATION PROTEIN RECR"/>
    <property type="match status" value="1"/>
</dbReference>
<dbReference type="InterPro" id="IPR006171">
    <property type="entry name" value="TOPRIM_dom"/>
</dbReference>
<gene>
    <name evidence="7 9" type="primary">recR</name>
    <name evidence="9" type="ORF">NBRC116591_03650</name>
</gene>
<feature type="domain" description="Toprim" evidence="8">
    <location>
        <begin position="79"/>
        <end position="174"/>
    </location>
</feature>
<dbReference type="Pfam" id="PF21176">
    <property type="entry name" value="RecR_HhH"/>
    <property type="match status" value="1"/>
</dbReference>
<dbReference type="EMBL" id="BAABWN010000001">
    <property type="protein sequence ID" value="GAA6166555.1"/>
    <property type="molecule type" value="Genomic_DNA"/>
</dbReference>
<protein>
    <recommendedName>
        <fullName evidence="7">Recombination protein RecR</fullName>
    </recommendedName>
</protein>
<comment type="similarity">
    <text evidence="7">Belongs to the RecR family.</text>
</comment>
<evidence type="ECO:0000256" key="1">
    <source>
        <dbReference type="ARBA" id="ARBA00022723"/>
    </source>
</evidence>
<dbReference type="Pfam" id="PF02132">
    <property type="entry name" value="RecR_ZnF"/>
    <property type="match status" value="1"/>
</dbReference>
<dbReference type="Pfam" id="PF13662">
    <property type="entry name" value="Toprim_4"/>
    <property type="match status" value="1"/>
</dbReference>
<dbReference type="InterPro" id="IPR015967">
    <property type="entry name" value="Rcmb_RecR_Znf"/>
</dbReference>
<evidence type="ECO:0000313" key="10">
    <source>
        <dbReference type="Proteomes" id="UP001465153"/>
    </source>
</evidence>
<dbReference type="HAMAP" id="MF_00017">
    <property type="entry name" value="RecR"/>
    <property type="match status" value="1"/>
</dbReference>
<dbReference type="Proteomes" id="UP001465153">
    <property type="component" value="Unassembled WGS sequence"/>
</dbReference>
<dbReference type="InterPro" id="IPR034137">
    <property type="entry name" value="TOPRIM_RecR"/>
</dbReference>
<keyword evidence="4 7" id="KW-0862">Zinc</keyword>
<evidence type="ECO:0000256" key="7">
    <source>
        <dbReference type="HAMAP-Rule" id="MF_00017"/>
    </source>
</evidence>
<organism evidence="9 10">
    <name type="scientific">Sessilibacter corallicola</name>
    <dbReference type="NCBI Taxonomy" id="2904075"/>
    <lineage>
        <taxon>Bacteria</taxon>
        <taxon>Pseudomonadati</taxon>
        <taxon>Pseudomonadota</taxon>
        <taxon>Gammaproteobacteria</taxon>
        <taxon>Cellvibrionales</taxon>
        <taxon>Cellvibrionaceae</taxon>
        <taxon>Sessilibacter</taxon>
    </lineage>
</organism>
<evidence type="ECO:0000259" key="8">
    <source>
        <dbReference type="PROSITE" id="PS50880"/>
    </source>
</evidence>
<name>A0ABQ0A4I6_9GAMM</name>
<dbReference type="PROSITE" id="PS01300">
    <property type="entry name" value="RECR"/>
    <property type="match status" value="1"/>
</dbReference>
<keyword evidence="6 7" id="KW-0234">DNA repair</keyword>
<evidence type="ECO:0000313" key="9">
    <source>
        <dbReference type="EMBL" id="GAA6166555.1"/>
    </source>
</evidence>
<keyword evidence="1 7" id="KW-0479">Metal-binding</keyword>
<keyword evidence="2 7" id="KW-0227">DNA damage</keyword>
<keyword evidence="10" id="KW-1185">Reference proteome</keyword>
<dbReference type="CDD" id="cd01025">
    <property type="entry name" value="TOPRIM_recR"/>
    <property type="match status" value="1"/>
</dbReference>
<keyword evidence="3 7" id="KW-0863">Zinc-finger</keyword>
<dbReference type="InterPro" id="IPR023627">
    <property type="entry name" value="Rcmb_RecR"/>
</dbReference>
<evidence type="ECO:0000256" key="3">
    <source>
        <dbReference type="ARBA" id="ARBA00022771"/>
    </source>
</evidence>
<sequence length="198" mass="21290">MYSPLIDELMQAFRVLPGVGPKSAQRMAFHLLERDKEGATKLAQALTDAVEGVGRCDCCQTLTEQSLCRICANPRRDSSVVCVVENPSDIIIFEQSGAYQGFYFVLHGHLSPIDGIGPSDLGLDLLESRFSGGDIKEVVLATNSTVEGEATAHYISEIAKSHNILVSKLAQGVPLGGELEYLDGGTLAHAISSRTRVE</sequence>
<reference evidence="9 10" key="1">
    <citation type="submission" date="2024-04" db="EMBL/GenBank/DDBJ databases">
        <title>Draft genome sequence of Sessilibacter corallicola NBRC 116591.</title>
        <authorList>
            <person name="Miyakawa T."/>
            <person name="Kusuya Y."/>
            <person name="Miura T."/>
        </authorList>
    </citation>
    <scope>NUCLEOTIDE SEQUENCE [LARGE SCALE GENOMIC DNA]</scope>
    <source>
        <strain evidence="9 10">KU-00831-HH</strain>
    </source>
</reference>
<dbReference type="PANTHER" id="PTHR30446:SF0">
    <property type="entry name" value="RECOMBINATION PROTEIN RECR"/>
    <property type="match status" value="1"/>
</dbReference>
<evidence type="ECO:0000256" key="6">
    <source>
        <dbReference type="ARBA" id="ARBA00023204"/>
    </source>
</evidence>
<dbReference type="NCBIfam" id="TIGR00615">
    <property type="entry name" value="recR"/>
    <property type="match status" value="1"/>
</dbReference>
<comment type="caution">
    <text evidence="9">The sequence shown here is derived from an EMBL/GenBank/DDBJ whole genome shotgun (WGS) entry which is preliminary data.</text>
</comment>
<feature type="zinc finger region" description="C4-type" evidence="7">
    <location>
        <begin position="56"/>
        <end position="71"/>
    </location>
</feature>
<dbReference type="Pfam" id="PF21175">
    <property type="entry name" value="RecR_C"/>
    <property type="match status" value="1"/>
</dbReference>
<dbReference type="SMART" id="SM00493">
    <property type="entry name" value="TOPRIM"/>
    <property type="match status" value="1"/>
</dbReference>
<dbReference type="InterPro" id="IPR000093">
    <property type="entry name" value="DNA_Rcmb_RecR"/>
</dbReference>
<dbReference type="Gene3D" id="1.10.8.420">
    <property type="entry name" value="RecR Domain 1"/>
    <property type="match status" value="1"/>
</dbReference>
<proteinExistence type="inferred from homology"/>
<comment type="function">
    <text evidence="7">May play a role in DNA repair. It seems to be involved in an RecBC-independent recombinational process of DNA repair. It may act with RecF and RecO.</text>
</comment>